<evidence type="ECO:0000313" key="2">
    <source>
        <dbReference type="EMBL" id="EQD76033.1"/>
    </source>
</evidence>
<protein>
    <recommendedName>
        <fullName evidence="1">Plasmid pRiA4b Orf3-like domain-containing protein</fullName>
    </recommendedName>
</protein>
<feature type="non-terminal residue" evidence="2">
    <location>
        <position position="41"/>
    </location>
</feature>
<dbReference type="InterPro" id="IPR024047">
    <property type="entry name" value="MM3350-like_sf"/>
</dbReference>
<evidence type="ECO:0000259" key="1">
    <source>
        <dbReference type="Pfam" id="PF07929"/>
    </source>
</evidence>
<gene>
    <name evidence="2" type="ORF">B1A_03508</name>
</gene>
<reference evidence="2" key="1">
    <citation type="submission" date="2013-08" db="EMBL/GenBank/DDBJ databases">
        <authorList>
            <person name="Mendez C."/>
            <person name="Richter M."/>
            <person name="Ferrer M."/>
            <person name="Sanchez J."/>
        </authorList>
    </citation>
    <scope>NUCLEOTIDE SEQUENCE</scope>
</reference>
<sequence>MGFRKIIDDGTIAIKDLGLSPKGKILYEYDFGDGWEHELLL</sequence>
<dbReference type="InterPro" id="IPR012912">
    <property type="entry name" value="Plasmid_pRiA4b_Orf3-like"/>
</dbReference>
<reference evidence="2" key="2">
    <citation type="journal article" date="2014" name="ISME J.">
        <title>Microbial stratification in low pH oxic and suboxic macroscopic growths along an acid mine drainage.</title>
        <authorList>
            <person name="Mendez-Garcia C."/>
            <person name="Mesa V."/>
            <person name="Sprenger R.R."/>
            <person name="Richter M."/>
            <person name="Diez M.S."/>
            <person name="Solano J."/>
            <person name="Bargiela R."/>
            <person name="Golyshina O.V."/>
            <person name="Manteca A."/>
            <person name="Ramos J.L."/>
            <person name="Gallego J.R."/>
            <person name="Llorente I."/>
            <person name="Martins Dos Santos V.A."/>
            <person name="Jensen O.N."/>
            <person name="Pelaez A.I."/>
            <person name="Sanchez J."/>
            <person name="Ferrer M."/>
        </authorList>
    </citation>
    <scope>NUCLEOTIDE SEQUENCE</scope>
</reference>
<accession>T1C599</accession>
<comment type="caution">
    <text evidence="2">The sequence shown here is derived from an EMBL/GenBank/DDBJ whole genome shotgun (WGS) entry which is preliminary data.</text>
</comment>
<feature type="domain" description="Plasmid pRiA4b Orf3-like" evidence="1">
    <location>
        <begin position="5"/>
        <end position="40"/>
    </location>
</feature>
<dbReference type="EMBL" id="AUZX01002581">
    <property type="protein sequence ID" value="EQD76033.1"/>
    <property type="molecule type" value="Genomic_DNA"/>
</dbReference>
<dbReference type="Gene3D" id="3.10.290.30">
    <property type="entry name" value="MM3350-like"/>
    <property type="match status" value="1"/>
</dbReference>
<proteinExistence type="predicted"/>
<dbReference type="SUPFAM" id="SSF159941">
    <property type="entry name" value="MM3350-like"/>
    <property type="match status" value="1"/>
</dbReference>
<organism evidence="2">
    <name type="scientific">mine drainage metagenome</name>
    <dbReference type="NCBI Taxonomy" id="410659"/>
    <lineage>
        <taxon>unclassified sequences</taxon>
        <taxon>metagenomes</taxon>
        <taxon>ecological metagenomes</taxon>
    </lineage>
</organism>
<name>T1C599_9ZZZZ</name>
<dbReference type="Pfam" id="PF07929">
    <property type="entry name" value="PRiA4_ORF3"/>
    <property type="match status" value="1"/>
</dbReference>
<dbReference type="AlphaFoldDB" id="T1C599"/>